<dbReference type="Proteomes" id="UP001500827">
    <property type="component" value="Unassembled WGS sequence"/>
</dbReference>
<comment type="caution">
    <text evidence="2">The sequence shown here is derived from an EMBL/GenBank/DDBJ whole genome shotgun (WGS) entry which is preliminary data.</text>
</comment>
<dbReference type="PANTHER" id="PTHR43591">
    <property type="entry name" value="METHYLTRANSFERASE"/>
    <property type="match status" value="1"/>
</dbReference>
<dbReference type="Gene3D" id="3.40.50.150">
    <property type="entry name" value="Vaccinia Virus protein VP39"/>
    <property type="match status" value="1"/>
</dbReference>
<gene>
    <name evidence="2" type="ORF">GCM10022276_20510</name>
</gene>
<proteinExistence type="predicted"/>
<evidence type="ECO:0000313" key="3">
    <source>
        <dbReference type="Proteomes" id="UP001500827"/>
    </source>
</evidence>
<accession>A0ABP7LGZ0</accession>
<protein>
    <recommendedName>
        <fullName evidence="1">Methyltransferase type 11 domain-containing protein</fullName>
    </recommendedName>
</protein>
<name>A0ABP7LGZ0_9SPHN</name>
<organism evidence="2 3">
    <name type="scientific">Sphingomonas limnosediminicola</name>
    <dbReference type="NCBI Taxonomy" id="940133"/>
    <lineage>
        <taxon>Bacteria</taxon>
        <taxon>Pseudomonadati</taxon>
        <taxon>Pseudomonadota</taxon>
        <taxon>Alphaproteobacteria</taxon>
        <taxon>Sphingomonadales</taxon>
        <taxon>Sphingomonadaceae</taxon>
        <taxon>Sphingomonas</taxon>
    </lineage>
</organism>
<reference evidence="3" key="1">
    <citation type="journal article" date="2019" name="Int. J. Syst. Evol. Microbiol.">
        <title>The Global Catalogue of Microorganisms (GCM) 10K type strain sequencing project: providing services to taxonomists for standard genome sequencing and annotation.</title>
        <authorList>
            <consortium name="The Broad Institute Genomics Platform"/>
            <consortium name="The Broad Institute Genome Sequencing Center for Infectious Disease"/>
            <person name="Wu L."/>
            <person name="Ma J."/>
        </authorList>
    </citation>
    <scope>NUCLEOTIDE SEQUENCE [LARGE SCALE GENOMIC DNA]</scope>
    <source>
        <strain evidence="3">JCM 17543</strain>
    </source>
</reference>
<dbReference type="Pfam" id="PF08241">
    <property type="entry name" value="Methyltransf_11"/>
    <property type="match status" value="1"/>
</dbReference>
<evidence type="ECO:0000313" key="2">
    <source>
        <dbReference type="EMBL" id="GAA3901662.1"/>
    </source>
</evidence>
<keyword evidence="3" id="KW-1185">Reference proteome</keyword>
<dbReference type="InterPro" id="IPR013216">
    <property type="entry name" value="Methyltransf_11"/>
</dbReference>
<dbReference type="PANTHER" id="PTHR43591:SF24">
    <property type="entry name" value="2-METHOXY-6-POLYPRENYL-1,4-BENZOQUINOL METHYLASE, MITOCHONDRIAL"/>
    <property type="match status" value="1"/>
</dbReference>
<sequence>MGSFASIRKGDHADAWTAFWDEQSPDSRCLQGASPAVRQALSNHWQAFAAKLPLAATVLDIGCGKGAAARSLASARGDIRVVGIDTARVQGSPHPQIEIWGETRAEELPRADASLDAAISQFGFEYSNVPIATKELARVLRPGARMSLVVHHSASVIVRRERAHGEALDELGSARAQRAFLARNIPCLVRIRDSFPDDQTVMFAANCLASRSMGTDDQRRQIWSAVMDALAPDRTLSAALEGSCVAPAAIDDWLEPLREQFRLAQPELLLAAGEVLAWRIEGVRV</sequence>
<evidence type="ECO:0000259" key="1">
    <source>
        <dbReference type="Pfam" id="PF08241"/>
    </source>
</evidence>
<feature type="domain" description="Methyltransferase type 11" evidence="1">
    <location>
        <begin position="59"/>
        <end position="146"/>
    </location>
</feature>
<dbReference type="EMBL" id="BAABBM010000001">
    <property type="protein sequence ID" value="GAA3901662.1"/>
    <property type="molecule type" value="Genomic_DNA"/>
</dbReference>
<dbReference type="InterPro" id="IPR029063">
    <property type="entry name" value="SAM-dependent_MTases_sf"/>
</dbReference>
<dbReference type="CDD" id="cd02440">
    <property type="entry name" value="AdoMet_MTases"/>
    <property type="match status" value="1"/>
</dbReference>
<dbReference type="SUPFAM" id="SSF53335">
    <property type="entry name" value="S-adenosyl-L-methionine-dependent methyltransferases"/>
    <property type="match status" value="1"/>
</dbReference>
<dbReference type="RefSeq" id="WP_344699593.1">
    <property type="nucleotide sequence ID" value="NZ_BAABBM010000001.1"/>
</dbReference>